<dbReference type="Proteomes" id="UP001501690">
    <property type="component" value="Unassembled WGS sequence"/>
</dbReference>
<reference evidence="3" key="1">
    <citation type="journal article" date="2019" name="Int. J. Syst. Evol. Microbiol.">
        <title>The Global Catalogue of Microorganisms (GCM) 10K type strain sequencing project: providing services to taxonomists for standard genome sequencing and annotation.</title>
        <authorList>
            <consortium name="The Broad Institute Genomics Platform"/>
            <consortium name="The Broad Institute Genome Sequencing Center for Infectious Disease"/>
            <person name="Wu L."/>
            <person name="Ma J."/>
        </authorList>
    </citation>
    <scope>NUCLEOTIDE SEQUENCE [LARGE SCALE GENOMIC DNA]</scope>
    <source>
        <strain evidence="3">JCM 15577</strain>
    </source>
</reference>
<evidence type="ECO:0000313" key="2">
    <source>
        <dbReference type="EMBL" id="GAA1692401.1"/>
    </source>
</evidence>
<feature type="compositionally biased region" description="Pro residues" evidence="1">
    <location>
        <begin position="1"/>
        <end position="12"/>
    </location>
</feature>
<name>A0ABP4TR58_9MICO</name>
<proteinExistence type="predicted"/>
<sequence length="82" mass="9095">MAITYPPIPPAPGESAEVELRPGVRTELRCVAEGHWLTDPVQGVQTEVRRGDEGYSVLTTNGDAHLESEWRSWREAMIHGVV</sequence>
<organism evidence="2 3">
    <name type="scientific">Microbacterium sediminicola</name>
    <dbReference type="NCBI Taxonomy" id="415210"/>
    <lineage>
        <taxon>Bacteria</taxon>
        <taxon>Bacillati</taxon>
        <taxon>Actinomycetota</taxon>
        <taxon>Actinomycetes</taxon>
        <taxon>Micrococcales</taxon>
        <taxon>Microbacteriaceae</taxon>
        <taxon>Microbacterium</taxon>
    </lineage>
</organism>
<comment type="caution">
    <text evidence="2">The sequence shown here is derived from an EMBL/GenBank/DDBJ whole genome shotgun (WGS) entry which is preliminary data.</text>
</comment>
<dbReference type="EMBL" id="BAAAPL010000001">
    <property type="protein sequence ID" value="GAA1692401.1"/>
    <property type="molecule type" value="Genomic_DNA"/>
</dbReference>
<evidence type="ECO:0000256" key="1">
    <source>
        <dbReference type="SAM" id="MobiDB-lite"/>
    </source>
</evidence>
<feature type="region of interest" description="Disordered" evidence="1">
    <location>
        <begin position="1"/>
        <end position="20"/>
    </location>
</feature>
<evidence type="ECO:0008006" key="4">
    <source>
        <dbReference type="Google" id="ProtNLM"/>
    </source>
</evidence>
<dbReference type="RefSeq" id="WP_344069302.1">
    <property type="nucleotide sequence ID" value="NZ_BAAAPL010000001.1"/>
</dbReference>
<evidence type="ECO:0000313" key="3">
    <source>
        <dbReference type="Proteomes" id="UP001501690"/>
    </source>
</evidence>
<protein>
    <recommendedName>
        <fullName evidence="4">Ig-like domain-containing protein</fullName>
    </recommendedName>
</protein>
<accession>A0ABP4TR58</accession>
<gene>
    <name evidence="2" type="ORF">GCM10009808_06890</name>
</gene>
<keyword evidence="3" id="KW-1185">Reference proteome</keyword>